<dbReference type="EMBL" id="LSTV01000001">
    <property type="protein sequence ID" value="OAH51068.1"/>
    <property type="molecule type" value="Genomic_DNA"/>
</dbReference>
<dbReference type="Pfam" id="PF11042">
    <property type="entry name" value="DUF2750"/>
    <property type="match status" value="1"/>
</dbReference>
<dbReference type="InterPro" id="IPR021284">
    <property type="entry name" value="DUF2750"/>
</dbReference>
<evidence type="ECO:0000313" key="1">
    <source>
        <dbReference type="EMBL" id="OAH51068.1"/>
    </source>
</evidence>
<accession>A0A177KCD8</accession>
<organism evidence="1 2">
    <name type="scientific">Microbacterium oleivorans</name>
    <dbReference type="NCBI Taxonomy" id="273677"/>
    <lineage>
        <taxon>Bacteria</taxon>
        <taxon>Bacillati</taxon>
        <taxon>Actinomycetota</taxon>
        <taxon>Actinomycetes</taxon>
        <taxon>Micrococcales</taxon>
        <taxon>Microbacteriaceae</taxon>
        <taxon>Microbacterium</taxon>
    </lineage>
</organism>
<gene>
    <name evidence="1" type="ORF">AYL44_01945</name>
</gene>
<dbReference type="Proteomes" id="UP000076998">
    <property type="component" value="Unassembled WGS sequence"/>
</dbReference>
<evidence type="ECO:0000313" key="2">
    <source>
        <dbReference type="Proteomes" id="UP000076998"/>
    </source>
</evidence>
<evidence type="ECO:0008006" key="3">
    <source>
        <dbReference type="Google" id="ProtNLM"/>
    </source>
</evidence>
<proteinExistence type="predicted"/>
<dbReference type="RefSeq" id="WP_064001579.1">
    <property type="nucleotide sequence ID" value="NZ_LSTV01000001.1"/>
</dbReference>
<comment type="caution">
    <text evidence="1">The sequence shown here is derived from an EMBL/GenBank/DDBJ whole genome shotgun (WGS) entry which is preliminary data.</text>
</comment>
<reference evidence="1 2" key="1">
    <citation type="submission" date="2016-02" db="EMBL/GenBank/DDBJ databases">
        <authorList>
            <person name="Wen L."/>
            <person name="He K."/>
            <person name="Yang H."/>
        </authorList>
    </citation>
    <scope>NUCLEOTIDE SEQUENCE [LARGE SCALE GENOMIC DNA]</scope>
    <source>
        <strain evidence="1 2">CD11_3</strain>
    </source>
</reference>
<sequence>MTVSAAHMSSFFSEVLTHQEVFTISDEGGVPAPKNADGRRAMPFWSLETRAQRIIEGVSTYRAFTPIRLTLEEFRARWLPGLTGDGLLVGINWSGETATGYDLTPGEVESRLR</sequence>
<name>A0A177KCD8_9MICO</name>
<protein>
    <recommendedName>
        <fullName evidence="3">DUF2750 domain-containing protein</fullName>
    </recommendedName>
</protein>
<dbReference type="OrthoDB" id="2936081at2"/>
<dbReference type="AlphaFoldDB" id="A0A177KCD8"/>